<gene>
    <name evidence="1" type="ORF">LEP1GSC151_1777</name>
</gene>
<dbReference type="BioCyc" id="LINT1001599:G11K9-2980-MONOMER"/>
<dbReference type="Gene3D" id="3.40.50.10800">
    <property type="entry name" value="NadA-like"/>
    <property type="match status" value="1"/>
</dbReference>
<dbReference type="InterPro" id="IPR036094">
    <property type="entry name" value="NadA_sf"/>
</dbReference>
<sequence>MGDNLRSEFPDRHFVSTCQVCPHMKKITLEKIRDSLLYDQYEIHLDPEVIEKGRMSVQRMLDLSFKK</sequence>
<dbReference type="Pfam" id="PF02445">
    <property type="entry name" value="NadA"/>
    <property type="match status" value="1"/>
</dbReference>
<dbReference type="Proteomes" id="UP000011776">
    <property type="component" value="Unassembled WGS sequence"/>
</dbReference>
<organism evidence="1 2">
    <name type="scientific">Leptospira interrogans serovar Grippotyphosa str. LT2186</name>
    <dbReference type="NCBI Taxonomy" id="1001599"/>
    <lineage>
        <taxon>Bacteria</taxon>
        <taxon>Pseudomonadati</taxon>
        <taxon>Spirochaetota</taxon>
        <taxon>Spirochaetia</taxon>
        <taxon>Leptospirales</taxon>
        <taxon>Leptospiraceae</taxon>
        <taxon>Leptospira</taxon>
    </lineage>
</organism>
<dbReference type="SUPFAM" id="SSF142754">
    <property type="entry name" value="NadA-like"/>
    <property type="match status" value="1"/>
</dbReference>
<dbReference type="GO" id="GO:0009435">
    <property type="term" value="P:NAD+ biosynthetic process"/>
    <property type="evidence" value="ECO:0007669"/>
    <property type="project" value="UniProtKB-UniPathway"/>
</dbReference>
<comment type="caution">
    <text evidence="1">The sequence shown here is derived from an EMBL/GenBank/DDBJ whole genome shotgun (WGS) entry which is preliminary data.</text>
</comment>
<protein>
    <submittedName>
        <fullName evidence="1">Quinolinate synthetase A domain protein</fullName>
    </submittedName>
</protein>
<dbReference type="GO" id="GO:0008987">
    <property type="term" value="F:quinolinate synthetase A activity"/>
    <property type="evidence" value="ECO:0007669"/>
    <property type="project" value="InterPro"/>
</dbReference>
<proteinExistence type="predicted"/>
<dbReference type="UniPathway" id="UPA00253">
    <property type="reaction ID" value="UER00327"/>
</dbReference>
<dbReference type="AlphaFoldDB" id="M3I1E6"/>
<dbReference type="InterPro" id="IPR003473">
    <property type="entry name" value="NadA"/>
</dbReference>
<dbReference type="EMBL" id="AFME02000305">
    <property type="protein sequence ID" value="EMG09722.1"/>
    <property type="molecule type" value="Genomic_DNA"/>
</dbReference>
<evidence type="ECO:0000313" key="1">
    <source>
        <dbReference type="EMBL" id="EMG09722.1"/>
    </source>
</evidence>
<accession>M3I1E6</accession>
<evidence type="ECO:0000313" key="2">
    <source>
        <dbReference type="Proteomes" id="UP000011776"/>
    </source>
</evidence>
<reference evidence="1 2" key="1">
    <citation type="submission" date="2013-02" db="EMBL/GenBank/DDBJ databases">
        <authorList>
            <person name="Harkins D.M."/>
            <person name="Durkin A.S."/>
            <person name="Brinkac L.M."/>
            <person name="Haft D.H."/>
            <person name="Selengut J.D."/>
            <person name="Sanka R."/>
            <person name="DePew J."/>
            <person name="Purushe J."/>
            <person name="Tulsiani S.M."/>
            <person name="Graham G.C."/>
            <person name="Burns M.-A."/>
            <person name="Dohnt M.F."/>
            <person name="Smythe L.D."/>
            <person name="McKay D.B."/>
            <person name="Craig S.B."/>
            <person name="Vinetz J.M."/>
            <person name="Sutton G.G."/>
            <person name="Nierman W.C."/>
            <person name="Fouts D.E."/>
        </authorList>
    </citation>
    <scope>NUCLEOTIDE SEQUENCE [LARGE SCALE GENOMIC DNA]</scope>
    <source>
        <strain evidence="1 2">LT2186</strain>
    </source>
</reference>
<name>M3I1E6_LEPIR</name>
<dbReference type="GO" id="GO:0051539">
    <property type="term" value="F:4 iron, 4 sulfur cluster binding"/>
    <property type="evidence" value="ECO:0007669"/>
    <property type="project" value="InterPro"/>
</dbReference>